<proteinExistence type="predicted"/>
<organism evidence="2 3">
    <name type="scientific">Helicobacter didelphidarum</name>
    <dbReference type="NCBI Taxonomy" id="2040648"/>
    <lineage>
        <taxon>Bacteria</taxon>
        <taxon>Pseudomonadati</taxon>
        <taxon>Campylobacterota</taxon>
        <taxon>Epsilonproteobacteria</taxon>
        <taxon>Campylobacterales</taxon>
        <taxon>Helicobacteraceae</taxon>
        <taxon>Helicobacter</taxon>
    </lineage>
</organism>
<gene>
    <name evidence="2" type="ORF">CQA53_10610</name>
</gene>
<feature type="transmembrane region" description="Helical" evidence="1">
    <location>
        <begin position="86"/>
        <end position="108"/>
    </location>
</feature>
<dbReference type="AlphaFoldDB" id="A0A3D8I8K5"/>
<dbReference type="Proteomes" id="UP000256379">
    <property type="component" value="Unassembled WGS sequence"/>
</dbReference>
<dbReference type="RefSeq" id="WP_115543926.1">
    <property type="nucleotide sequence ID" value="NZ_NXLQ01000076.1"/>
</dbReference>
<sequence>MKQDSYKTTKRFDPFLLQGLPRINDNKDSINTIDYKRIKMYKHIFTLSRFFALMSCCFGVLVMLAMFDGKLKNKEFFMSFLPYTDILGILFFICYLIIQILILYKFISFRIKNNISLKNITPYNKTPKFSRFVVMIGVIVLCVLGFYVHIGFFHHSLCFTSLHA</sequence>
<comment type="caution">
    <text evidence="2">The sequence shown here is derived from an EMBL/GenBank/DDBJ whole genome shotgun (WGS) entry which is preliminary data.</text>
</comment>
<name>A0A3D8I8K5_9HELI</name>
<evidence type="ECO:0000256" key="1">
    <source>
        <dbReference type="SAM" id="Phobius"/>
    </source>
</evidence>
<dbReference type="OrthoDB" id="5330147at2"/>
<evidence type="ECO:0000313" key="3">
    <source>
        <dbReference type="Proteomes" id="UP000256379"/>
    </source>
</evidence>
<keyword evidence="3" id="KW-1185">Reference proteome</keyword>
<feature type="transmembrane region" description="Helical" evidence="1">
    <location>
        <begin position="129"/>
        <end position="150"/>
    </location>
</feature>
<evidence type="ECO:0000313" key="2">
    <source>
        <dbReference type="EMBL" id="RDU60881.1"/>
    </source>
</evidence>
<keyword evidence="1" id="KW-1133">Transmembrane helix</keyword>
<keyword evidence="1" id="KW-0812">Transmembrane</keyword>
<dbReference type="EMBL" id="NXLQ01000076">
    <property type="protein sequence ID" value="RDU60881.1"/>
    <property type="molecule type" value="Genomic_DNA"/>
</dbReference>
<feature type="transmembrane region" description="Helical" evidence="1">
    <location>
        <begin position="46"/>
        <end position="66"/>
    </location>
</feature>
<protein>
    <submittedName>
        <fullName evidence="2">Uncharacterized protein</fullName>
    </submittedName>
</protein>
<accession>A0A3D8I8K5</accession>
<reference evidence="2 3" key="1">
    <citation type="submission" date="2018-04" db="EMBL/GenBank/DDBJ databases">
        <title>Novel Campyloabacter and Helicobacter Species and Strains.</title>
        <authorList>
            <person name="Mannion A.J."/>
            <person name="Shen Z."/>
            <person name="Fox J.G."/>
        </authorList>
    </citation>
    <scope>NUCLEOTIDE SEQUENCE [LARGE SCALE GENOMIC DNA]</scope>
    <source>
        <strain evidence="2 3">MIT 17-337</strain>
    </source>
</reference>
<keyword evidence="1" id="KW-0472">Membrane</keyword>